<proteinExistence type="predicted"/>
<dbReference type="InterPro" id="IPR036514">
    <property type="entry name" value="SGNH_hydro_sf"/>
</dbReference>
<accession>A0ABU4HV89</accession>
<evidence type="ECO:0000313" key="2">
    <source>
        <dbReference type="EMBL" id="MDW5595984.1"/>
    </source>
</evidence>
<dbReference type="SUPFAM" id="SSF52266">
    <property type="entry name" value="SGNH hydrolase"/>
    <property type="match status" value="1"/>
</dbReference>
<evidence type="ECO:0000313" key="3">
    <source>
        <dbReference type="Proteomes" id="UP001284601"/>
    </source>
</evidence>
<gene>
    <name evidence="2" type="ORF">R7226_16665</name>
</gene>
<name>A0ABU4HV89_9ACTN</name>
<organism evidence="2 3">
    <name type="scientific">Conexibacter stalactiti</name>
    <dbReference type="NCBI Taxonomy" id="1940611"/>
    <lineage>
        <taxon>Bacteria</taxon>
        <taxon>Bacillati</taxon>
        <taxon>Actinomycetota</taxon>
        <taxon>Thermoleophilia</taxon>
        <taxon>Solirubrobacterales</taxon>
        <taxon>Conexibacteraceae</taxon>
        <taxon>Conexibacter</taxon>
    </lineage>
</organism>
<evidence type="ECO:0000259" key="1">
    <source>
        <dbReference type="Pfam" id="PF13472"/>
    </source>
</evidence>
<sequence length="198" mass="20948">MNDRRVLFFGDSFVAGAGDPRGCGWVGRVAAACAPLTPYNLGIRGETSVQVCGRWQTEAWPRLRAEATCAFVFSVGANDACGEQPGDPPRLTIEQSTTALAETLDAARMMELPAFVVGPPPVGEPAWDERVRELTGAFETLCASRGIPYVAVAEPLLASRTWLEEAAAGDGAHPGAGGYDELTELVLDGGLRDWLAAL</sequence>
<dbReference type="InterPro" id="IPR013830">
    <property type="entry name" value="SGNH_hydro"/>
</dbReference>
<dbReference type="EMBL" id="JAWSTH010000044">
    <property type="protein sequence ID" value="MDW5595984.1"/>
    <property type="molecule type" value="Genomic_DNA"/>
</dbReference>
<keyword evidence="3" id="KW-1185">Reference proteome</keyword>
<feature type="domain" description="SGNH hydrolase-type esterase" evidence="1">
    <location>
        <begin position="8"/>
        <end position="180"/>
    </location>
</feature>
<dbReference type="Pfam" id="PF13472">
    <property type="entry name" value="Lipase_GDSL_2"/>
    <property type="match status" value="1"/>
</dbReference>
<dbReference type="Proteomes" id="UP001284601">
    <property type="component" value="Unassembled WGS sequence"/>
</dbReference>
<protein>
    <submittedName>
        <fullName evidence="2">GDSL-type esterase/lipase family protein</fullName>
    </submittedName>
</protein>
<reference evidence="3" key="1">
    <citation type="submission" date="2023-07" db="EMBL/GenBank/DDBJ databases">
        <title>Conexibacter stalactiti sp. nov., isolated from stalactites in a lava cave and emended description of the genus Conexibacter.</title>
        <authorList>
            <person name="Lee S.D."/>
        </authorList>
    </citation>
    <scope>NUCLEOTIDE SEQUENCE [LARGE SCALE GENOMIC DNA]</scope>
    <source>
        <strain evidence="3">KCTC 39840</strain>
    </source>
</reference>
<dbReference type="Gene3D" id="3.40.50.1110">
    <property type="entry name" value="SGNH hydrolase"/>
    <property type="match status" value="1"/>
</dbReference>
<dbReference type="RefSeq" id="WP_318598332.1">
    <property type="nucleotide sequence ID" value="NZ_JAWSTH010000044.1"/>
</dbReference>
<comment type="caution">
    <text evidence="2">The sequence shown here is derived from an EMBL/GenBank/DDBJ whole genome shotgun (WGS) entry which is preliminary data.</text>
</comment>